<proteinExistence type="predicted"/>
<dbReference type="InterPro" id="IPR036291">
    <property type="entry name" value="NAD(P)-bd_dom_sf"/>
</dbReference>
<accession>A0A9W9U3Q1</accession>
<name>A0A9W9U3Q1_9EURO</name>
<keyword evidence="1" id="KW-0560">Oxidoreductase</keyword>
<dbReference type="Pfam" id="PF00106">
    <property type="entry name" value="adh_short"/>
    <property type="match status" value="1"/>
</dbReference>
<evidence type="ECO:0000313" key="2">
    <source>
        <dbReference type="EMBL" id="KAJ5315392.1"/>
    </source>
</evidence>
<dbReference type="EMBL" id="JAPZBO010000005">
    <property type="protein sequence ID" value="KAJ5315392.1"/>
    <property type="molecule type" value="Genomic_DNA"/>
</dbReference>
<dbReference type="AlphaFoldDB" id="A0A9W9U3Q1"/>
<dbReference type="Gene3D" id="3.40.50.720">
    <property type="entry name" value="NAD(P)-binding Rossmann-like Domain"/>
    <property type="match status" value="1"/>
</dbReference>
<dbReference type="PRINTS" id="PR00081">
    <property type="entry name" value="GDHRDH"/>
</dbReference>
<comment type="caution">
    <text evidence="2">The sequence shown here is derived from an EMBL/GenBank/DDBJ whole genome shotgun (WGS) entry which is preliminary data.</text>
</comment>
<keyword evidence="3" id="KW-1185">Reference proteome</keyword>
<dbReference type="SUPFAM" id="SSF51735">
    <property type="entry name" value="NAD(P)-binding Rossmann-fold domains"/>
    <property type="match status" value="1"/>
</dbReference>
<reference evidence="2" key="1">
    <citation type="submission" date="2022-12" db="EMBL/GenBank/DDBJ databases">
        <authorList>
            <person name="Petersen C."/>
        </authorList>
    </citation>
    <scope>NUCLEOTIDE SEQUENCE</scope>
    <source>
        <strain evidence="2">IBT 21472</strain>
    </source>
</reference>
<evidence type="ECO:0000313" key="3">
    <source>
        <dbReference type="Proteomes" id="UP001147746"/>
    </source>
</evidence>
<dbReference type="GO" id="GO:0016491">
    <property type="term" value="F:oxidoreductase activity"/>
    <property type="evidence" value="ECO:0007669"/>
    <property type="project" value="UniProtKB-KW"/>
</dbReference>
<dbReference type="Proteomes" id="UP001147746">
    <property type="component" value="Unassembled WGS sequence"/>
</dbReference>
<protein>
    <submittedName>
        <fullName evidence="2">Uncharacterized protein</fullName>
    </submittedName>
</protein>
<dbReference type="PANTHER" id="PTHR43157:SF22">
    <property type="entry name" value="SHORT-CHAIN DEHYDROGENASE_REDUCTASE PHMF"/>
    <property type="match status" value="1"/>
</dbReference>
<evidence type="ECO:0000256" key="1">
    <source>
        <dbReference type="ARBA" id="ARBA00023002"/>
    </source>
</evidence>
<gene>
    <name evidence="2" type="ORF">N7476_005699</name>
</gene>
<dbReference type="InterPro" id="IPR002347">
    <property type="entry name" value="SDR_fam"/>
</dbReference>
<sequence length="328" mass="35612">MASSPPEGQGLSMMWWAARNPPANPTTSFAGKTILITGANVGLGFEAALKFATLVRSLNKGNIAREKISQQTGYNANRIVLYELDMSVFSSVTKFTEQVAKESRLDIAILNAGLVAPSYKLSPEGYEMSIQVMVLSTALLAILLLPQLQRSAQIAGTPAHMEFAGSIAGRGIKSDTFSTNTKILDHVNQISFFGAQRQYGVAKLLLLYVLDGLVDSPSKGRYPGVIINAVCPGPCRTSLGRDFPTLLKIPMAAFHAMFARTAEEGARSYVSGVAMGLESHGKFWSADMFFDKGEMVTSSQGKELQQKVWQEILDVLRPHIHEENPIIA</sequence>
<reference evidence="2" key="2">
    <citation type="journal article" date="2023" name="IMA Fungus">
        <title>Comparative genomic study of the Penicillium genus elucidates a diverse pangenome and 15 lateral gene transfer events.</title>
        <authorList>
            <person name="Petersen C."/>
            <person name="Sorensen T."/>
            <person name="Nielsen M.R."/>
            <person name="Sondergaard T.E."/>
            <person name="Sorensen J.L."/>
            <person name="Fitzpatrick D.A."/>
            <person name="Frisvad J.C."/>
            <person name="Nielsen K.L."/>
        </authorList>
    </citation>
    <scope>NUCLEOTIDE SEQUENCE</scope>
    <source>
        <strain evidence="2">IBT 21472</strain>
    </source>
</reference>
<organism evidence="2 3">
    <name type="scientific">Penicillium atrosanguineum</name>
    <dbReference type="NCBI Taxonomy" id="1132637"/>
    <lineage>
        <taxon>Eukaryota</taxon>
        <taxon>Fungi</taxon>
        <taxon>Dikarya</taxon>
        <taxon>Ascomycota</taxon>
        <taxon>Pezizomycotina</taxon>
        <taxon>Eurotiomycetes</taxon>
        <taxon>Eurotiomycetidae</taxon>
        <taxon>Eurotiales</taxon>
        <taxon>Aspergillaceae</taxon>
        <taxon>Penicillium</taxon>
    </lineage>
</organism>
<dbReference type="PANTHER" id="PTHR43157">
    <property type="entry name" value="PHOSPHATIDYLINOSITOL-GLYCAN BIOSYNTHESIS CLASS F PROTEIN-RELATED"/>
    <property type="match status" value="1"/>
</dbReference>